<evidence type="ECO:0000313" key="10">
    <source>
        <dbReference type="Proteomes" id="UP000078084"/>
    </source>
</evidence>
<dbReference type="InterPro" id="IPR020891">
    <property type="entry name" value="UPF0758_CS"/>
</dbReference>
<dbReference type="InterPro" id="IPR010994">
    <property type="entry name" value="RuvA_2-like"/>
</dbReference>
<evidence type="ECO:0000313" key="11">
    <source>
        <dbReference type="Proteomes" id="UP000292039"/>
    </source>
</evidence>
<dbReference type="GeneID" id="99726246"/>
<accession>A0A171KU69</accession>
<dbReference type="Pfam" id="PF20582">
    <property type="entry name" value="UPF0758_N"/>
    <property type="match status" value="1"/>
</dbReference>
<evidence type="ECO:0000256" key="5">
    <source>
        <dbReference type="ARBA" id="ARBA00023049"/>
    </source>
</evidence>
<reference evidence="8 10" key="1">
    <citation type="submission" date="2015-04" db="EMBL/GenBank/DDBJ databases">
        <title>Genome sequence of Kerstersia gyiorum CG1.</title>
        <authorList>
            <person name="Greninger A.L."/>
            <person name="Kozyreva V."/>
            <person name="Chaturvedi V."/>
        </authorList>
    </citation>
    <scope>NUCLEOTIDE SEQUENCE [LARGE SCALE GENOMIC DNA]</scope>
    <source>
        <strain evidence="8 10">CG1</strain>
    </source>
</reference>
<keyword evidence="10" id="KW-1185">Reference proteome</keyword>
<evidence type="ECO:0000256" key="1">
    <source>
        <dbReference type="ARBA" id="ARBA00022670"/>
    </source>
</evidence>
<dbReference type="GO" id="GO:0008237">
    <property type="term" value="F:metallopeptidase activity"/>
    <property type="evidence" value="ECO:0007669"/>
    <property type="project" value="UniProtKB-KW"/>
</dbReference>
<dbReference type="InterPro" id="IPR025657">
    <property type="entry name" value="RadC_JAB"/>
</dbReference>
<keyword evidence="3" id="KW-0378">Hydrolase</keyword>
<dbReference type="PANTHER" id="PTHR30471:SF3">
    <property type="entry name" value="UPF0758 PROTEIN YEES-RELATED"/>
    <property type="match status" value="1"/>
</dbReference>
<dbReference type="EMBL" id="SGWZ01000002">
    <property type="protein sequence ID" value="RZS70205.1"/>
    <property type="molecule type" value="Genomic_DNA"/>
</dbReference>
<name>A0A171KU69_9BURK</name>
<dbReference type="RefSeq" id="WP_068368397.1">
    <property type="nucleotide sequence ID" value="NZ_CBCSEB010000001.1"/>
</dbReference>
<evidence type="ECO:0000256" key="2">
    <source>
        <dbReference type="ARBA" id="ARBA00022723"/>
    </source>
</evidence>
<dbReference type="GO" id="GO:0046872">
    <property type="term" value="F:metal ion binding"/>
    <property type="evidence" value="ECO:0007669"/>
    <property type="project" value="UniProtKB-KW"/>
</dbReference>
<evidence type="ECO:0000256" key="4">
    <source>
        <dbReference type="ARBA" id="ARBA00022833"/>
    </source>
</evidence>
<keyword evidence="2" id="KW-0479">Metal-binding</keyword>
<dbReference type="InterPro" id="IPR001405">
    <property type="entry name" value="UPF0758"/>
</dbReference>
<dbReference type="Proteomes" id="UP000078084">
    <property type="component" value="Unassembled WGS sequence"/>
</dbReference>
<evidence type="ECO:0000256" key="6">
    <source>
        <dbReference type="RuleBase" id="RU003797"/>
    </source>
</evidence>
<organism evidence="8 10">
    <name type="scientific">Kerstersia gyiorum</name>
    <dbReference type="NCBI Taxonomy" id="206506"/>
    <lineage>
        <taxon>Bacteria</taxon>
        <taxon>Pseudomonadati</taxon>
        <taxon>Pseudomonadota</taxon>
        <taxon>Betaproteobacteria</taxon>
        <taxon>Burkholderiales</taxon>
        <taxon>Alcaligenaceae</taxon>
        <taxon>Kerstersia</taxon>
    </lineage>
</organism>
<dbReference type="SUPFAM" id="SSF47781">
    <property type="entry name" value="RuvA domain 2-like"/>
    <property type="match status" value="1"/>
</dbReference>
<dbReference type="NCBIfam" id="TIGR00608">
    <property type="entry name" value="radc"/>
    <property type="match status" value="1"/>
</dbReference>
<comment type="caution">
    <text evidence="8">The sequence shown here is derived from an EMBL/GenBank/DDBJ whole genome shotgun (WGS) entry which is preliminary data.</text>
</comment>
<keyword evidence="1" id="KW-0645">Protease</keyword>
<comment type="similarity">
    <text evidence="6">Belongs to the UPF0758 family.</text>
</comment>
<dbReference type="STRING" id="206506.AAV32_05075"/>
<evidence type="ECO:0000313" key="9">
    <source>
        <dbReference type="EMBL" id="RZS70205.1"/>
    </source>
</evidence>
<dbReference type="GO" id="GO:0006508">
    <property type="term" value="P:proteolysis"/>
    <property type="evidence" value="ECO:0007669"/>
    <property type="project" value="UniProtKB-KW"/>
</dbReference>
<reference evidence="9 11" key="2">
    <citation type="submission" date="2019-02" db="EMBL/GenBank/DDBJ databases">
        <title>Genomic Encyclopedia of Type Strains, Phase IV (KMG-IV): sequencing the most valuable type-strain genomes for metagenomic binning, comparative biology and taxonomic classification.</title>
        <authorList>
            <person name="Goeker M."/>
        </authorList>
    </citation>
    <scope>NUCLEOTIDE SEQUENCE [LARGE SCALE GENOMIC DNA]</scope>
    <source>
        <strain evidence="9 11">DSM 16618</strain>
    </source>
</reference>
<evidence type="ECO:0000259" key="7">
    <source>
        <dbReference type="PROSITE" id="PS50249"/>
    </source>
</evidence>
<dbReference type="EMBL" id="LBNE01000002">
    <property type="protein sequence ID" value="KKO72436.1"/>
    <property type="molecule type" value="Genomic_DNA"/>
</dbReference>
<dbReference type="Gene3D" id="3.40.140.10">
    <property type="entry name" value="Cytidine Deaminase, domain 2"/>
    <property type="match status" value="1"/>
</dbReference>
<gene>
    <name evidence="8" type="ORF">AAV32_05075</name>
    <name evidence="9" type="ORF">EV679_1602</name>
</gene>
<dbReference type="Gene3D" id="1.10.150.20">
    <property type="entry name" value="5' to 3' exonuclease, C-terminal subdomain"/>
    <property type="match status" value="1"/>
</dbReference>
<sequence length="224" mass="24017">MPETQTHAPLQPRERLMRHGASALEDAELLAIMLRTGTSGTPVLGLSRQLLQGFGGLRQLLAADRAALAAIPGLGPAKSCQLIATMELARRAYAEALQEGNVMNQPDAVLQYCAARLAHLRVEHCIALYLDNRLRLLSCHTLAQGTTNQASVFIGEIVRAALAQHASAMIFAHNHPSGNREPSQADITLTRRLKDALALVDIRLVDHLIIAGNGSCSLAARGLC</sequence>
<evidence type="ECO:0000256" key="3">
    <source>
        <dbReference type="ARBA" id="ARBA00022801"/>
    </source>
</evidence>
<proteinExistence type="inferred from homology"/>
<dbReference type="InterPro" id="IPR037518">
    <property type="entry name" value="MPN"/>
</dbReference>
<dbReference type="Pfam" id="PF04002">
    <property type="entry name" value="RadC"/>
    <property type="match status" value="1"/>
</dbReference>
<dbReference type="PROSITE" id="PS01302">
    <property type="entry name" value="UPF0758"/>
    <property type="match status" value="1"/>
</dbReference>
<keyword evidence="4" id="KW-0862">Zinc</keyword>
<dbReference type="CDD" id="cd08071">
    <property type="entry name" value="MPN_DUF2466"/>
    <property type="match status" value="1"/>
</dbReference>
<dbReference type="InterPro" id="IPR046778">
    <property type="entry name" value="UPF0758_N"/>
</dbReference>
<feature type="domain" description="MPN" evidence="7">
    <location>
        <begin position="102"/>
        <end position="224"/>
    </location>
</feature>
<dbReference type="PROSITE" id="PS50249">
    <property type="entry name" value="MPN"/>
    <property type="match status" value="1"/>
</dbReference>
<evidence type="ECO:0000313" key="8">
    <source>
        <dbReference type="EMBL" id="KKO72436.1"/>
    </source>
</evidence>
<dbReference type="Proteomes" id="UP000292039">
    <property type="component" value="Unassembled WGS sequence"/>
</dbReference>
<protein>
    <submittedName>
        <fullName evidence="9">DNA replication and repair protein RadC</fullName>
    </submittedName>
</protein>
<dbReference type="NCBIfam" id="NF000642">
    <property type="entry name" value="PRK00024.1"/>
    <property type="match status" value="1"/>
</dbReference>
<dbReference type="PATRIC" id="fig|206506.3.peg.1090"/>
<dbReference type="PANTHER" id="PTHR30471">
    <property type="entry name" value="DNA REPAIR PROTEIN RADC"/>
    <property type="match status" value="1"/>
</dbReference>
<dbReference type="OrthoDB" id="9804482at2"/>
<keyword evidence="5" id="KW-0482">Metalloprotease</keyword>
<dbReference type="AlphaFoldDB" id="A0A171KU69"/>
<dbReference type="SUPFAM" id="SSF102712">
    <property type="entry name" value="JAB1/MPN domain"/>
    <property type="match status" value="1"/>
</dbReference>